<keyword evidence="2" id="KW-1133">Transmembrane helix</keyword>
<reference evidence="5" key="1">
    <citation type="submission" date="2017-09" db="EMBL/GenBank/DDBJ databases">
        <title>Contemporary evolution of a Lepidopteran species, Heliothis virescens, in response to modern agricultural practices.</title>
        <authorList>
            <person name="Fritz M.L."/>
            <person name="Deyonke A.M."/>
            <person name="Papanicolaou A."/>
            <person name="Micinski S."/>
            <person name="Westbrook J."/>
            <person name="Gould F."/>
        </authorList>
    </citation>
    <scope>NUCLEOTIDE SEQUENCE [LARGE SCALE GENOMIC DNA]</scope>
    <source>
        <strain evidence="5">HvINT-</strain>
        <tissue evidence="5">Whole body</tissue>
    </source>
</reference>
<comment type="caution">
    <text evidence="5">The sequence shown here is derived from an EMBL/GenBank/DDBJ whole genome shotgun (WGS) entry which is preliminary data.</text>
</comment>
<dbReference type="PANTHER" id="PTHR46013">
    <property type="entry name" value="VASCULAR CELL ADHESION MOLECULE 1"/>
    <property type="match status" value="1"/>
</dbReference>
<keyword evidence="2" id="KW-0472">Membrane</keyword>
<accession>A0A2A4K227</accession>
<feature type="domain" description="Immunoglobulin" evidence="4">
    <location>
        <begin position="307"/>
        <end position="403"/>
    </location>
</feature>
<protein>
    <recommendedName>
        <fullName evidence="4">Immunoglobulin domain-containing protein</fullName>
    </recommendedName>
</protein>
<dbReference type="InterPro" id="IPR036179">
    <property type="entry name" value="Ig-like_dom_sf"/>
</dbReference>
<sequence>MLRFSVSLLVYCLVNVAGNKINITEGNDLYLSLPNAISYYETCKLYGPDDKLVTDTEVDTFNRDSCGYIVRKVNKAHSGTWTIKYENQYTYKETAVMVNVLEPVNMTLDSLSWDVGSSVDIIVGPANAVYCRVRDNRLQTVFEGFGPCRIVVDRATTDHSGPWSINVGVPGSVVTHQSSFYVNVGREGARPVVTTSVAKDGQSVTLTCAVPAGYEVSACKFRDPMKHNMIATHGVSQDGYAGSIISISYESNADNHVCTLRILNFVDWQSGTWRCAVNTSKGILHGFLRVTPTNITDYLDSEPVLRSSNKVSYEGEAVTLSCSIDAPIRYCFFRSPNGTVYSVGPSILSSDYKYVGSGFSGGECGIRFYKILQSHEGRWTCHVGLENDIHAEEKTSIFRVTVKERAWTFRFWEENTITVEMVVAGENELEYCRFVRDDGLGFTSDNVPAGYRVDGYRMPSGHCALHVEQPTALDSQPWTVAAKLTGQSGELVRTTNPQRLTPSNPHSATGLFLWVFFTVSVLMLIFATISLIPRRNRGWRHIRNSFRKQPSPAQQNLAVQPNHSVTDLPYKG</sequence>
<dbReference type="SMART" id="SM00409">
    <property type="entry name" value="IG"/>
    <property type="match status" value="2"/>
</dbReference>
<feature type="compositionally biased region" description="Polar residues" evidence="1">
    <location>
        <begin position="549"/>
        <end position="565"/>
    </location>
</feature>
<proteinExistence type="predicted"/>
<dbReference type="EMBL" id="NWSH01000258">
    <property type="protein sequence ID" value="PCG77954.1"/>
    <property type="molecule type" value="Genomic_DNA"/>
</dbReference>
<dbReference type="AlphaFoldDB" id="A0A2A4K227"/>
<dbReference type="SUPFAM" id="SSF48726">
    <property type="entry name" value="Immunoglobulin"/>
    <property type="match status" value="2"/>
</dbReference>
<evidence type="ECO:0000256" key="3">
    <source>
        <dbReference type="SAM" id="SignalP"/>
    </source>
</evidence>
<organism evidence="5">
    <name type="scientific">Heliothis virescens</name>
    <name type="common">Tobacco budworm moth</name>
    <dbReference type="NCBI Taxonomy" id="7102"/>
    <lineage>
        <taxon>Eukaryota</taxon>
        <taxon>Metazoa</taxon>
        <taxon>Ecdysozoa</taxon>
        <taxon>Arthropoda</taxon>
        <taxon>Hexapoda</taxon>
        <taxon>Insecta</taxon>
        <taxon>Pterygota</taxon>
        <taxon>Neoptera</taxon>
        <taxon>Endopterygota</taxon>
        <taxon>Lepidoptera</taxon>
        <taxon>Glossata</taxon>
        <taxon>Ditrysia</taxon>
        <taxon>Noctuoidea</taxon>
        <taxon>Noctuidae</taxon>
        <taxon>Heliothinae</taxon>
        <taxon>Heliothis</taxon>
    </lineage>
</organism>
<feature type="transmembrane region" description="Helical" evidence="2">
    <location>
        <begin position="511"/>
        <end position="533"/>
    </location>
</feature>
<dbReference type="InterPro" id="IPR013783">
    <property type="entry name" value="Ig-like_fold"/>
</dbReference>
<dbReference type="PANTHER" id="PTHR46013:SF7">
    <property type="entry name" value="IG-LIKE DOMAIN-CONTAINING PROTEIN"/>
    <property type="match status" value="1"/>
</dbReference>
<keyword evidence="2" id="KW-0812">Transmembrane</keyword>
<gene>
    <name evidence="5" type="ORF">B5V51_5770</name>
</gene>
<name>A0A2A4K227_HELVI</name>
<dbReference type="STRING" id="7102.A0A2A4K227"/>
<feature type="signal peptide" evidence="3">
    <location>
        <begin position="1"/>
        <end position="18"/>
    </location>
</feature>
<dbReference type="Gene3D" id="2.60.40.10">
    <property type="entry name" value="Immunoglobulins"/>
    <property type="match status" value="1"/>
</dbReference>
<evidence type="ECO:0000313" key="5">
    <source>
        <dbReference type="EMBL" id="PCG77954.1"/>
    </source>
</evidence>
<evidence type="ECO:0000259" key="4">
    <source>
        <dbReference type="SMART" id="SM00409"/>
    </source>
</evidence>
<evidence type="ECO:0000256" key="2">
    <source>
        <dbReference type="SAM" id="Phobius"/>
    </source>
</evidence>
<feature type="chain" id="PRO_5012585088" description="Immunoglobulin domain-containing protein" evidence="3">
    <location>
        <begin position="19"/>
        <end position="572"/>
    </location>
</feature>
<evidence type="ECO:0000256" key="1">
    <source>
        <dbReference type="SAM" id="MobiDB-lite"/>
    </source>
</evidence>
<feature type="region of interest" description="Disordered" evidence="1">
    <location>
        <begin position="549"/>
        <end position="572"/>
    </location>
</feature>
<keyword evidence="3" id="KW-0732">Signal</keyword>
<feature type="domain" description="Immunoglobulin" evidence="4">
    <location>
        <begin position="193"/>
        <end position="293"/>
    </location>
</feature>
<dbReference type="InterPro" id="IPR003599">
    <property type="entry name" value="Ig_sub"/>
</dbReference>